<keyword evidence="2" id="KW-1185">Reference proteome</keyword>
<dbReference type="InterPro" id="IPR036397">
    <property type="entry name" value="RNaseH_sf"/>
</dbReference>
<organism evidence="1 2">
    <name type="scientific">Novosphingobium anseongense</name>
    <dbReference type="NCBI Taxonomy" id="3133436"/>
    <lineage>
        <taxon>Bacteria</taxon>
        <taxon>Pseudomonadati</taxon>
        <taxon>Pseudomonadota</taxon>
        <taxon>Alphaproteobacteria</taxon>
        <taxon>Sphingomonadales</taxon>
        <taxon>Sphingomonadaceae</taxon>
        <taxon>Novosphingobium</taxon>
    </lineage>
</organism>
<sequence length="191" mass="21050">MARAQRSKFMRVFLDFEASSLADRSHPIEVAWVFEDGRSETHLIRPAPNWTDWSPVAESIHGISRAMLAREGERHDVIARRMVDALEGHDLLASAPSWDGKWLSALLRAAGLPRHALRLRGTDAAIAEAAAMVLGRSVPASSLRESVTALIREVRLGEAIPAHRALPDARAERGRWEAVMDRARSMAGVHG</sequence>
<evidence type="ECO:0000313" key="1">
    <source>
        <dbReference type="EMBL" id="MEJ5979328.1"/>
    </source>
</evidence>
<reference evidence="1 2" key="1">
    <citation type="submission" date="2024-03" db="EMBL/GenBank/DDBJ databases">
        <authorList>
            <person name="Jo J.-H."/>
        </authorList>
    </citation>
    <scope>NUCLEOTIDE SEQUENCE [LARGE SCALE GENOMIC DNA]</scope>
    <source>
        <strain evidence="1 2">PS1R-30</strain>
    </source>
</reference>
<dbReference type="RefSeq" id="WP_339589267.1">
    <property type="nucleotide sequence ID" value="NZ_JBBHJZ010000007.1"/>
</dbReference>
<proteinExistence type="predicted"/>
<dbReference type="SUPFAM" id="SSF53098">
    <property type="entry name" value="Ribonuclease H-like"/>
    <property type="match status" value="1"/>
</dbReference>
<dbReference type="EMBL" id="JBBHJZ010000007">
    <property type="protein sequence ID" value="MEJ5979328.1"/>
    <property type="molecule type" value="Genomic_DNA"/>
</dbReference>
<protein>
    <submittedName>
        <fullName evidence="1">Transcriptional regulator</fullName>
    </submittedName>
</protein>
<evidence type="ECO:0000313" key="2">
    <source>
        <dbReference type="Proteomes" id="UP001361239"/>
    </source>
</evidence>
<accession>A0ABU8S275</accession>
<dbReference type="Proteomes" id="UP001361239">
    <property type="component" value="Unassembled WGS sequence"/>
</dbReference>
<dbReference type="InterPro" id="IPR012337">
    <property type="entry name" value="RNaseH-like_sf"/>
</dbReference>
<name>A0ABU8S275_9SPHN</name>
<dbReference type="Gene3D" id="3.30.420.10">
    <property type="entry name" value="Ribonuclease H-like superfamily/Ribonuclease H"/>
    <property type="match status" value="1"/>
</dbReference>
<gene>
    <name evidence="1" type="ORF">WG901_21925</name>
</gene>
<comment type="caution">
    <text evidence="1">The sequence shown here is derived from an EMBL/GenBank/DDBJ whole genome shotgun (WGS) entry which is preliminary data.</text>
</comment>